<feature type="transmembrane region" description="Helical" evidence="9">
    <location>
        <begin position="373"/>
        <end position="394"/>
    </location>
</feature>
<dbReference type="PANTHER" id="PTHR45695">
    <property type="entry name" value="LEUCOKININ RECEPTOR-RELATED"/>
    <property type="match status" value="1"/>
</dbReference>
<keyword evidence="5 9" id="KW-0472">Membrane</keyword>
<dbReference type="Gene3D" id="1.20.1070.10">
    <property type="entry name" value="Rhodopsin 7-helix transmembrane proteins"/>
    <property type="match status" value="1"/>
</dbReference>
<feature type="transmembrane region" description="Helical" evidence="9">
    <location>
        <begin position="135"/>
        <end position="155"/>
    </location>
</feature>
<name>A0A8S3S5F7_MYTED</name>
<feature type="transmembrane region" description="Helical" evidence="9">
    <location>
        <begin position="186"/>
        <end position="207"/>
    </location>
</feature>
<dbReference type="AlphaFoldDB" id="A0A8S3S5F7"/>
<evidence type="ECO:0000256" key="8">
    <source>
        <dbReference type="SAM" id="MobiDB-lite"/>
    </source>
</evidence>
<evidence type="ECO:0000256" key="9">
    <source>
        <dbReference type="SAM" id="Phobius"/>
    </source>
</evidence>
<reference evidence="11" key="1">
    <citation type="submission" date="2021-03" db="EMBL/GenBank/DDBJ databases">
        <authorList>
            <person name="Bekaert M."/>
        </authorList>
    </citation>
    <scope>NUCLEOTIDE SEQUENCE</scope>
</reference>
<dbReference type="OrthoDB" id="6113385at2759"/>
<evidence type="ECO:0000256" key="2">
    <source>
        <dbReference type="ARBA" id="ARBA00022692"/>
    </source>
</evidence>
<dbReference type="InterPro" id="IPR000276">
    <property type="entry name" value="GPCR_Rhodpsn"/>
</dbReference>
<evidence type="ECO:0000313" key="12">
    <source>
        <dbReference type="Proteomes" id="UP000683360"/>
    </source>
</evidence>
<feature type="compositionally biased region" description="Polar residues" evidence="8">
    <location>
        <begin position="293"/>
        <end position="302"/>
    </location>
</feature>
<accession>A0A8S3S5F7</accession>
<dbReference type="PRINTS" id="PR00237">
    <property type="entry name" value="GPCRRHODOPSN"/>
</dbReference>
<dbReference type="SUPFAM" id="SSF81321">
    <property type="entry name" value="Family A G protein-coupled receptor-like"/>
    <property type="match status" value="1"/>
</dbReference>
<protein>
    <recommendedName>
        <fullName evidence="10">G-protein coupled receptors family 1 profile domain-containing protein</fullName>
    </recommendedName>
</protein>
<keyword evidence="12" id="KW-1185">Reference proteome</keyword>
<dbReference type="Proteomes" id="UP000683360">
    <property type="component" value="Unassembled WGS sequence"/>
</dbReference>
<evidence type="ECO:0000256" key="1">
    <source>
        <dbReference type="ARBA" id="ARBA00004141"/>
    </source>
</evidence>
<organism evidence="11 12">
    <name type="scientific">Mytilus edulis</name>
    <name type="common">Blue mussel</name>
    <dbReference type="NCBI Taxonomy" id="6550"/>
    <lineage>
        <taxon>Eukaryota</taxon>
        <taxon>Metazoa</taxon>
        <taxon>Spiralia</taxon>
        <taxon>Lophotrochozoa</taxon>
        <taxon>Mollusca</taxon>
        <taxon>Bivalvia</taxon>
        <taxon>Autobranchia</taxon>
        <taxon>Pteriomorphia</taxon>
        <taxon>Mytilida</taxon>
        <taxon>Mytiloidea</taxon>
        <taxon>Mytilidae</taxon>
        <taxon>Mytilinae</taxon>
        <taxon>Mytilus</taxon>
    </lineage>
</organism>
<dbReference type="InterPro" id="IPR017452">
    <property type="entry name" value="GPCR_Rhodpsn_7TM"/>
</dbReference>
<dbReference type="Pfam" id="PF00001">
    <property type="entry name" value="7tm_1"/>
    <property type="match status" value="1"/>
</dbReference>
<feature type="transmembrane region" description="Helical" evidence="9">
    <location>
        <begin position="20"/>
        <end position="44"/>
    </location>
</feature>
<comment type="subcellular location">
    <subcellularLocation>
        <location evidence="1">Membrane</location>
        <topology evidence="1">Multi-pass membrane protein</topology>
    </subcellularLocation>
</comment>
<dbReference type="PANTHER" id="PTHR45695:SF9">
    <property type="entry name" value="LEUCOKININ RECEPTOR"/>
    <property type="match status" value="1"/>
</dbReference>
<evidence type="ECO:0000256" key="7">
    <source>
        <dbReference type="ARBA" id="ARBA00023224"/>
    </source>
</evidence>
<dbReference type="PROSITE" id="PS50262">
    <property type="entry name" value="G_PROTEIN_RECEP_F1_2"/>
    <property type="match status" value="1"/>
</dbReference>
<feature type="domain" description="G-protein coupled receptors family 1 profile" evidence="10">
    <location>
        <begin position="36"/>
        <end position="391"/>
    </location>
</feature>
<proteinExistence type="predicted"/>
<evidence type="ECO:0000256" key="5">
    <source>
        <dbReference type="ARBA" id="ARBA00023136"/>
    </source>
</evidence>
<evidence type="ECO:0000256" key="6">
    <source>
        <dbReference type="ARBA" id="ARBA00023170"/>
    </source>
</evidence>
<feature type="transmembrane region" description="Helical" evidence="9">
    <location>
        <begin position="329"/>
        <end position="353"/>
    </location>
</feature>
<keyword evidence="3 9" id="KW-1133">Transmembrane helix</keyword>
<sequence length="412" mass="46449">MATVIDYKEVLKDRYSDILLSHTILLIIGTVIGVIGNGATIIVYSSRIKERGERYFIPLLAIVDLIACLTISAYYVMNNTYFYDYPSNTVCCLLTFLQVFSSGLSAHILLIISIQRYLLVCKPFGPKMTLFWKKVSLAVACSFTLLYSCPLLGFSGTNTSEDVFMNHTINTTSCKFSKVDTKATTIFFGILALIIVCNLFITTALYIPVLKRIQISFPTKSKNITLATRNEQSIASQDVSEASLTKISGIELETDIQTTGNSKSPGENDTLNIFRNQELSNDADRSEDLPSYAVQQSSPHDNSISKEEENKDSPDHSSKSKSSSVKKRISIMFSVIILAYVISYIPPVVFVILRYTIENFNYITLSKAETFAWFYIARLIFVNHLVNPFIYCYFDVKLRRELKKCCTHKSKL</sequence>
<evidence type="ECO:0000259" key="10">
    <source>
        <dbReference type="PROSITE" id="PS50262"/>
    </source>
</evidence>
<keyword evidence="6" id="KW-0675">Receptor</keyword>
<feature type="compositionally biased region" description="Basic and acidic residues" evidence="8">
    <location>
        <begin position="303"/>
        <end position="318"/>
    </location>
</feature>
<evidence type="ECO:0000256" key="3">
    <source>
        <dbReference type="ARBA" id="ARBA00022989"/>
    </source>
</evidence>
<gene>
    <name evidence="11" type="ORF">MEDL_30442</name>
</gene>
<dbReference type="CDD" id="cd00637">
    <property type="entry name" value="7tm_classA_rhodopsin-like"/>
    <property type="match status" value="1"/>
</dbReference>
<feature type="transmembrane region" description="Helical" evidence="9">
    <location>
        <begin position="56"/>
        <end position="76"/>
    </location>
</feature>
<feature type="transmembrane region" description="Helical" evidence="9">
    <location>
        <begin position="96"/>
        <end position="114"/>
    </location>
</feature>
<evidence type="ECO:0000313" key="11">
    <source>
        <dbReference type="EMBL" id="CAG2216676.1"/>
    </source>
</evidence>
<dbReference type="GO" id="GO:0005886">
    <property type="term" value="C:plasma membrane"/>
    <property type="evidence" value="ECO:0007669"/>
    <property type="project" value="TreeGrafter"/>
</dbReference>
<keyword evidence="7" id="KW-0807">Transducer</keyword>
<evidence type="ECO:0000256" key="4">
    <source>
        <dbReference type="ARBA" id="ARBA00023040"/>
    </source>
</evidence>
<dbReference type="EMBL" id="CAJPWZ010001489">
    <property type="protein sequence ID" value="CAG2216676.1"/>
    <property type="molecule type" value="Genomic_DNA"/>
</dbReference>
<keyword evidence="2 9" id="KW-0812">Transmembrane</keyword>
<dbReference type="GO" id="GO:0004930">
    <property type="term" value="F:G protein-coupled receptor activity"/>
    <property type="evidence" value="ECO:0007669"/>
    <property type="project" value="UniProtKB-KW"/>
</dbReference>
<comment type="caution">
    <text evidence="11">The sequence shown here is derived from an EMBL/GenBank/DDBJ whole genome shotgun (WGS) entry which is preliminary data.</text>
</comment>
<feature type="region of interest" description="Disordered" evidence="8">
    <location>
        <begin position="290"/>
        <end position="321"/>
    </location>
</feature>
<keyword evidence="4" id="KW-0297">G-protein coupled receptor</keyword>